<dbReference type="InterPro" id="IPR043502">
    <property type="entry name" value="DNA/RNA_pol_sf"/>
</dbReference>
<evidence type="ECO:0000313" key="9">
    <source>
        <dbReference type="Proteomes" id="UP000285326"/>
    </source>
</evidence>
<evidence type="ECO:0000256" key="2">
    <source>
        <dbReference type="ARBA" id="ARBA00022695"/>
    </source>
</evidence>
<keyword evidence="3" id="KW-0540">Nuclease</keyword>
<dbReference type="CDD" id="cd01647">
    <property type="entry name" value="RT_LTR"/>
    <property type="match status" value="1"/>
</dbReference>
<accession>A0A420IU17</accession>
<gene>
    <name evidence="8" type="ORF">GcM1_214006</name>
</gene>
<keyword evidence="4" id="KW-0255">Endonuclease</keyword>
<proteinExistence type="predicted"/>
<dbReference type="GO" id="GO:0003964">
    <property type="term" value="F:RNA-directed DNA polymerase activity"/>
    <property type="evidence" value="ECO:0007669"/>
    <property type="project" value="UniProtKB-KW"/>
</dbReference>
<evidence type="ECO:0000256" key="4">
    <source>
        <dbReference type="ARBA" id="ARBA00022759"/>
    </source>
</evidence>
<evidence type="ECO:0000256" key="6">
    <source>
        <dbReference type="ARBA" id="ARBA00022918"/>
    </source>
</evidence>
<dbReference type="AlphaFoldDB" id="A0A420IU17"/>
<dbReference type="Gene3D" id="3.10.10.10">
    <property type="entry name" value="HIV Type 1 Reverse Transcriptase, subunit A, domain 1"/>
    <property type="match status" value="1"/>
</dbReference>
<dbReference type="InterPro" id="IPR041373">
    <property type="entry name" value="RT_RNaseH"/>
</dbReference>
<dbReference type="PANTHER" id="PTHR37984:SF5">
    <property type="entry name" value="PROTEIN NYNRIN-LIKE"/>
    <property type="match status" value="1"/>
</dbReference>
<dbReference type="Proteomes" id="UP000285326">
    <property type="component" value="Unassembled WGS sequence"/>
</dbReference>
<dbReference type="GO" id="GO:0004519">
    <property type="term" value="F:endonuclease activity"/>
    <property type="evidence" value="ECO:0007669"/>
    <property type="project" value="UniProtKB-KW"/>
</dbReference>
<keyword evidence="1" id="KW-0808">Transferase</keyword>
<dbReference type="PANTHER" id="PTHR37984">
    <property type="entry name" value="PROTEIN CBG26694"/>
    <property type="match status" value="1"/>
</dbReference>
<dbReference type="Pfam" id="PF17917">
    <property type="entry name" value="RT_RNaseH"/>
    <property type="match status" value="1"/>
</dbReference>
<dbReference type="InterPro" id="IPR043128">
    <property type="entry name" value="Rev_trsase/Diguanyl_cyclase"/>
</dbReference>
<evidence type="ECO:0000256" key="3">
    <source>
        <dbReference type="ARBA" id="ARBA00022722"/>
    </source>
</evidence>
<organism evidence="8 9">
    <name type="scientific">Golovinomyces cichoracearum</name>
    <dbReference type="NCBI Taxonomy" id="62708"/>
    <lineage>
        <taxon>Eukaryota</taxon>
        <taxon>Fungi</taxon>
        <taxon>Dikarya</taxon>
        <taxon>Ascomycota</taxon>
        <taxon>Pezizomycotina</taxon>
        <taxon>Leotiomycetes</taxon>
        <taxon>Erysiphales</taxon>
        <taxon>Erysiphaceae</taxon>
        <taxon>Golovinomyces</taxon>
    </lineage>
</organism>
<dbReference type="Gene3D" id="3.30.70.270">
    <property type="match status" value="1"/>
</dbReference>
<keyword evidence="2" id="KW-0548">Nucleotidyltransferase</keyword>
<dbReference type="InterPro" id="IPR050951">
    <property type="entry name" value="Retrovirus_Pol_polyprotein"/>
</dbReference>
<evidence type="ECO:0000256" key="5">
    <source>
        <dbReference type="ARBA" id="ARBA00022801"/>
    </source>
</evidence>
<dbReference type="GO" id="GO:0016787">
    <property type="term" value="F:hydrolase activity"/>
    <property type="evidence" value="ECO:0007669"/>
    <property type="project" value="UniProtKB-KW"/>
</dbReference>
<name>A0A420IU17_9PEZI</name>
<dbReference type="EMBL" id="MCBS01021492">
    <property type="protein sequence ID" value="RKF78017.1"/>
    <property type="molecule type" value="Genomic_DNA"/>
</dbReference>
<sequence length="677" mass="77811">MNIALPEGWIIDLDSQLLTLPYFAGIQVHIVTIKRDKECKIPVFSATKCVIHAQSRSFVAIASSKGETLSILQRDLIYEPIKQQSCTTFAHLVSGDCKAIMMENSSDRNVTISRYQPLGNLIDLDAQFMTSLPKSATKRLFMKDLLVAVAMITNTKTMKSKPQLDGTRDRKETFLTNGITIFGDSQQTKKFQLIIQQNAELWQERQNIAKVTKGEEMTIDLCDEWKNKYKPAVAECPFISKIDCASFIYQWSVKKEHQHRLTVASHRGQETFTCAVMEVRNSQAYVQRRIDSILRAYRSFARAHIDDIFIFSSSLNENLDHLEQVFEKLREFHIFLSPRKCFLNYPSISILGQKANALGLASEEDKLTAIQYIPHYARRSSALQARKIKFNRLLLEEGFNDGANRKREAAHTRISEVTSAEKEAFISLQRFFMNTGILHHCDPYRKFYADFDSLKHGMGAMVYHSEIDPPTQKSVQPIMFLSSLLKPAEENYWPTELEIARLCWVISKIRTLIESSKNPTIIYTDHQAAIQIATQTSLTTRSLVRLNPRHRRSSEYLSRFQLEVRHKAGRLNELAEENKTLAYLVISLQIGQSWLQKLKRAYSLDPQTSKLIQQLQENEALEINEANLLSEYYGGILFTKLDEIHQEKRPVIPKSTESEVFTYAHDQLGHMGFDRIH</sequence>
<comment type="caution">
    <text evidence="8">The sequence shown here is derived from an EMBL/GenBank/DDBJ whole genome shotgun (WGS) entry which is preliminary data.</text>
</comment>
<evidence type="ECO:0000259" key="7">
    <source>
        <dbReference type="Pfam" id="PF17917"/>
    </source>
</evidence>
<keyword evidence="5" id="KW-0378">Hydrolase</keyword>
<evidence type="ECO:0000313" key="8">
    <source>
        <dbReference type="EMBL" id="RKF78017.1"/>
    </source>
</evidence>
<protein>
    <submittedName>
        <fullName evidence="8">Retrovirus-related Pol polyprotein from transposon 17.6</fullName>
    </submittedName>
</protein>
<keyword evidence="6" id="KW-0695">RNA-directed DNA polymerase</keyword>
<reference evidence="8 9" key="1">
    <citation type="journal article" date="2018" name="BMC Genomics">
        <title>Comparative genome analyses reveal sequence features reflecting distinct modes of host-adaptation between dicot and monocot powdery mildew.</title>
        <authorList>
            <person name="Wu Y."/>
            <person name="Ma X."/>
            <person name="Pan Z."/>
            <person name="Kale S.D."/>
            <person name="Song Y."/>
            <person name="King H."/>
            <person name="Zhang Q."/>
            <person name="Presley C."/>
            <person name="Deng X."/>
            <person name="Wei C.I."/>
            <person name="Xiao S."/>
        </authorList>
    </citation>
    <scope>NUCLEOTIDE SEQUENCE [LARGE SCALE GENOMIC DNA]</scope>
    <source>
        <strain evidence="8">UMSG1</strain>
    </source>
</reference>
<evidence type="ECO:0000256" key="1">
    <source>
        <dbReference type="ARBA" id="ARBA00022679"/>
    </source>
</evidence>
<feature type="domain" description="Reverse transcriptase RNase H-like" evidence="7">
    <location>
        <begin position="442"/>
        <end position="558"/>
    </location>
</feature>
<dbReference type="SUPFAM" id="SSF56672">
    <property type="entry name" value="DNA/RNA polymerases"/>
    <property type="match status" value="1"/>
</dbReference>